<evidence type="ECO:0000313" key="1">
    <source>
        <dbReference type="EMBL" id="KAH6924557.1"/>
    </source>
</evidence>
<evidence type="ECO:0000313" key="2">
    <source>
        <dbReference type="Proteomes" id="UP000821845"/>
    </source>
</evidence>
<organism evidence="1 2">
    <name type="scientific">Hyalomma asiaticum</name>
    <name type="common">Tick</name>
    <dbReference type="NCBI Taxonomy" id="266040"/>
    <lineage>
        <taxon>Eukaryota</taxon>
        <taxon>Metazoa</taxon>
        <taxon>Ecdysozoa</taxon>
        <taxon>Arthropoda</taxon>
        <taxon>Chelicerata</taxon>
        <taxon>Arachnida</taxon>
        <taxon>Acari</taxon>
        <taxon>Parasitiformes</taxon>
        <taxon>Ixodida</taxon>
        <taxon>Ixodoidea</taxon>
        <taxon>Ixodidae</taxon>
        <taxon>Hyalomminae</taxon>
        <taxon>Hyalomma</taxon>
    </lineage>
</organism>
<comment type="caution">
    <text evidence="1">The sequence shown here is derived from an EMBL/GenBank/DDBJ whole genome shotgun (WGS) entry which is preliminary data.</text>
</comment>
<proteinExistence type="predicted"/>
<reference evidence="1" key="1">
    <citation type="submission" date="2020-05" db="EMBL/GenBank/DDBJ databases">
        <title>Large-scale comparative analyses of tick genomes elucidate their genetic diversity and vector capacities.</title>
        <authorList>
            <person name="Jia N."/>
            <person name="Wang J."/>
            <person name="Shi W."/>
            <person name="Du L."/>
            <person name="Sun Y."/>
            <person name="Zhan W."/>
            <person name="Jiang J."/>
            <person name="Wang Q."/>
            <person name="Zhang B."/>
            <person name="Ji P."/>
            <person name="Sakyi L.B."/>
            <person name="Cui X."/>
            <person name="Yuan T."/>
            <person name="Jiang B."/>
            <person name="Yang W."/>
            <person name="Lam T.T.-Y."/>
            <person name="Chang Q."/>
            <person name="Ding S."/>
            <person name="Wang X."/>
            <person name="Zhu J."/>
            <person name="Ruan X."/>
            <person name="Zhao L."/>
            <person name="Wei J."/>
            <person name="Que T."/>
            <person name="Du C."/>
            <person name="Cheng J."/>
            <person name="Dai P."/>
            <person name="Han X."/>
            <person name="Huang E."/>
            <person name="Gao Y."/>
            <person name="Liu J."/>
            <person name="Shao H."/>
            <person name="Ye R."/>
            <person name="Li L."/>
            <person name="Wei W."/>
            <person name="Wang X."/>
            <person name="Wang C."/>
            <person name="Yang T."/>
            <person name="Huo Q."/>
            <person name="Li W."/>
            <person name="Guo W."/>
            <person name="Chen H."/>
            <person name="Zhou L."/>
            <person name="Ni X."/>
            <person name="Tian J."/>
            <person name="Zhou Y."/>
            <person name="Sheng Y."/>
            <person name="Liu T."/>
            <person name="Pan Y."/>
            <person name="Xia L."/>
            <person name="Li J."/>
            <person name="Zhao F."/>
            <person name="Cao W."/>
        </authorList>
    </citation>
    <scope>NUCLEOTIDE SEQUENCE</scope>
    <source>
        <strain evidence="1">Hyas-2018</strain>
    </source>
</reference>
<dbReference type="Proteomes" id="UP000821845">
    <property type="component" value="Chromosome 8"/>
</dbReference>
<sequence>MYRAILASHRRLAATCPDADVTTDKAVDMMAALVEPLVAQHSRPVAHQQQQWKRIEAAILPGHLHDPSWKLGWELLPTRDRLERWGFIGRLSPRAPTID</sequence>
<keyword evidence="2" id="KW-1185">Reference proteome</keyword>
<name>A0ACB7RNM0_HYAAI</name>
<dbReference type="EMBL" id="CM023488">
    <property type="protein sequence ID" value="KAH6924557.1"/>
    <property type="molecule type" value="Genomic_DNA"/>
</dbReference>
<protein>
    <submittedName>
        <fullName evidence="1">Uncharacterized protein</fullName>
    </submittedName>
</protein>
<gene>
    <name evidence="1" type="ORF">HPB50_019448</name>
</gene>
<accession>A0ACB7RNM0</accession>